<proteinExistence type="predicted"/>
<gene>
    <name evidence="1" type="ORF">NM208_g16636</name>
</gene>
<dbReference type="EMBL" id="JANRMS010005299">
    <property type="protein sequence ID" value="KAJ3502863.1"/>
    <property type="molecule type" value="Genomic_DNA"/>
</dbReference>
<reference evidence="1" key="1">
    <citation type="submission" date="2022-08" db="EMBL/GenBank/DDBJ databases">
        <title>Genome Sequence of Fusarium decemcellulare.</title>
        <authorList>
            <person name="Buettner E."/>
        </authorList>
    </citation>
    <scope>NUCLEOTIDE SEQUENCE</scope>
    <source>
        <strain evidence="1">Babe19</strain>
    </source>
</reference>
<evidence type="ECO:0000313" key="2">
    <source>
        <dbReference type="Proteomes" id="UP001148629"/>
    </source>
</evidence>
<accession>A0ACC1RD32</accession>
<sequence>MAYHDLTETTRMSPPVDTSLPYDASSLAGKTILITGGALGLGANFARYWASHGANLMIGDINAEAGQQLVAELRTQYPKAAHHFFDCDVTDWDSQVAFFKAAASASPHGGIDIVVANAGINDPKANRHFENPKALDSDPDSPCKPNTKTIDTRSLELALGVIDVCCFLALTPVSGISLHKPTTRLRSTPSPAYSVP</sequence>
<evidence type="ECO:0000313" key="1">
    <source>
        <dbReference type="EMBL" id="KAJ3502863.1"/>
    </source>
</evidence>
<protein>
    <submittedName>
        <fullName evidence="1">Uncharacterized protein</fullName>
    </submittedName>
</protein>
<keyword evidence="2" id="KW-1185">Reference proteome</keyword>
<name>A0ACC1RD32_9HYPO</name>
<dbReference type="Proteomes" id="UP001148629">
    <property type="component" value="Unassembled WGS sequence"/>
</dbReference>
<organism evidence="1 2">
    <name type="scientific">Fusarium decemcellulare</name>
    <dbReference type="NCBI Taxonomy" id="57161"/>
    <lineage>
        <taxon>Eukaryota</taxon>
        <taxon>Fungi</taxon>
        <taxon>Dikarya</taxon>
        <taxon>Ascomycota</taxon>
        <taxon>Pezizomycotina</taxon>
        <taxon>Sordariomycetes</taxon>
        <taxon>Hypocreomycetidae</taxon>
        <taxon>Hypocreales</taxon>
        <taxon>Nectriaceae</taxon>
        <taxon>Fusarium</taxon>
        <taxon>Fusarium decemcellulare species complex</taxon>
    </lineage>
</organism>
<comment type="caution">
    <text evidence="1">The sequence shown here is derived from an EMBL/GenBank/DDBJ whole genome shotgun (WGS) entry which is preliminary data.</text>
</comment>